<sequence>MRVIRSIQAPCYRLLSTQLKSPENKKKKPNERVEGTKESDAIEVQFQSRFRGNRKSNSILQWLKDWEAL</sequence>
<keyword evidence="2" id="KW-1185">Reference proteome</keyword>
<proteinExistence type="predicted"/>
<dbReference type="Proteomes" id="UP001056120">
    <property type="component" value="Linkage Group LG06"/>
</dbReference>
<accession>A0ACB9IZV1</accession>
<gene>
    <name evidence="1" type="ORF">L1987_18475</name>
</gene>
<protein>
    <submittedName>
        <fullName evidence="1">Uncharacterized protein</fullName>
    </submittedName>
</protein>
<name>A0ACB9IZV1_9ASTR</name>
<evidence type="ECO:0000313" key="2">
    <source>
        <dbReference type="Proteomes" id="UP001056120"/>
    </source>
</evidence>
<comment type="caution">
    <text evidence="1">The sequence shown here is derived from an EMBL/GenBank/DDBJ whole genome shotgun (WGS) entry which is preliminary data.</text>
</comment>
<evidence type="ECO:0000313" key="1">
    <source>
        <dbReference type="EMBL" id="KAI3813743.1"/>
    </source>
</evidence>
<reference evidence="2" key="1">
    <citation type="journal article" date="2022" name="Mol. Ecol. Resour.">
        <title>The genomes of chicory, endive, great burdock and yacon provide insights into Asteraceae palaeo-polyploidization history and plant inulin production.</title>
        <authorList>
            <person name="Fan W."/>
            <person name="Wang S."/>
            <person name="Wang H."/>
            <person name="Wang A."/>
            <person name="Jiang F."/>
            <person name="Liu H."/>
            <person name="Zhao H."/>
            <person name="Xu D."/>
            <person name="Zhang Y."/>
        </authorList>
    </citation>
    <scope>NUCLEOTIDE SEQUENCE [LARGE SCALE GENOMIC DNA]</scope>
    <source>
        <strain evidence="2">cv. Yunnan</strain>
    </source>
</reference>
<reference evidence="1 2" key="2">
    <citation type="journal article" date="2022" name="Mol. Ecol. Resour.">
        <title>The genomes of chicory, endive, great burdock and yacon provide insights into Asteraceae paleo-polyploidization history and plant inulin production.</title>
        <authorList>
            <person name="Fan W."/>
            <person name="Wang S."/>
            <person name="Wang H."/>
            <person name="Wang A."/>
            <person name="Jiang F."/>
            <person name="Liu H."/>
            <person name="Zhao H."/>
            <person name="Xu D."/>
            <person name="Zhang Y."/>
        </authorList>
    </citation>
    <scope>NUCLEOTIDE SEQUENCE [LARGE SCALE GENOMIC DNA]</scope>
    <source>
        <strain evidence="2">cv. Yunnan</strain>
        <tissue evidence="1">Leaves</tissue>
    </source>
</reference>
<organism evidence="1 2">
    <name type="scientific">Smallanthus sonchifolius</name>
    <dbReference type="NCBI Taxonomy" id="185202"/>
    <lineage>
        <taxon>Eukaryota</taxon>
        <taxon>Viridiplantae</taxon>
        <taxon>Streptophyta</taxon>
        <taxon>Embryophyta</taxon>
        <taxon>Tracheophyta</taxon>
        <taxon>Spermatophyta</taxon>
        <taxon>Magnoliopsida</taxon>
        <taxon>eudicotyledons</taxon>
        <taxon>Gunneridae</taxon>
        <taxon>Pentapetalae</taxon>
        <taxon>asterids</taxon>
        <taxon>campanulids</taxon>
        <taxon>Asterales</taxon>
        <taxon>Asteraceae</taxon>
        <taxon>Asteroideae</taxon>
        <taxon>Heliantheae alliance</taxon>
        <taxon>Millerieae</taxon>
        <taxon>Smallanthus</taxon>
    </lineage>
</organism>
<dbReference type="EMBL" id="CM042023">
    <property type="protein sequence ID" value="KAI3813743.1"/>
    <property type="molecule type" value="Genomic_DNA"/>
</dbReference>